<name>W4LH31_ENTF1</name>
<dbReference type="GO" id="GO:0004318">
    <property type="term" value="F:enoyl-[acyl-carrier-protein] reductase (NADH) activity"/>
    <property type="evidence" value="ECO:0007669"/>
    <property type="project" value="UniProtKB-EC"/>
</dbReference>
<dbReference type="InterPro" id="IPR014358">
    <property type="entry name" value="Enoyl-ACP_Rdtase_NADH"/>
</dbReference>
<dbReference type="Gene3D" id="3.40.50.720">
    <property type="entry name" value="NAD(P)-binding Rossmann-like Domain"/>
    <property type="match status" value="1"/>
</dbReference>
<comment type="caution">
    <text evidence="12">The sequence shown here is derived from an EMBL/GenBank/DDBJ whole genome shotgun (WGS) entry which is preliminary data.</text>
</comment>
<keyword evidence="3 8" id="KW-0444">Lipid biosynthesis</keyword>
<comment type="catalytic activity">
    <reaction evidence="8">
        <text>a 2,3-saturated acyl-[ACP] + NAD(+) = a (2E)-enoyl-[ACP] + NADH + H(+)</text>
        <dbReference type="Rhea" id="RHEA:10240"/>
        <dbReference type="Rhea" id="RHEA-COMP:9925"/>
        <dbReference type="Rhea" id="RHEA-COMP:9926"/>
        <dbReference type="ChEBI" id="CHEBI:15378"/>
        <dbReference type="ChEBI" id="CHEBI:57540"/>
        <dbReference type="ChEBI" id="CHEBI:57945"/>
        <dbReference type="ChEBI" id="CHEBI:78784"/>
        <dbReference type="ChEBI" id="CHEBI:78785"/>
        <dbReference type="EC" id="1.3.1.9"/>
    </reaction>
</comment>
<evidence type="ECO:0000256" key="1">
    <source>
        <dbReference type="ARBA" id="ARBA00005194"/>
    </source>
</evidence>
<keyword evidence="5 8" id="KW-0560">Oxidoreductase</keyword>
<feature type="binding site" evidence="11">
    <location>
        <position position="15"/>
    </location>
    <ligand>
        <name>NAD(+)</name>
        <dbReference type="ChEBI" id="CHEBI:57540"/>
    </ligand>
</feature>
<gene>
    <name evidence="12" type="ORF">ETSY1_22840</name>
</gene>
<dbReference type="Gene3D" id="1.10.8.400">
    <property type="entry name" value="Enoyl acyl carrier protein reductase"/>
    <property type="match status" value="1"/>
</dbReference>
<evidence type="ECO:0000256" key="9">
    <source>
        <dbReference type="PIRSR" id="PIRSR000094-1"/>
    </source>
</evidence>
<dbReference type="HOGENOM" id="CLU_010194_10_1_7"/>
<dbReference type="InterPro" id="IPR036291">
    <property type="entry name" value="NAD(P)-bd_dom_sf"/>
</dbReference>
<feature type="active site" description="Proton acceptor" evidence="9">
    <location>
        <position position="147"/>
    </location>
</feature>
<evidence type="ECO:0000256" key="11">
    <source>
        <dbReference type="PIRSR" id="PIRSR000094-3"/>
    </source>
</evidence>
<dbReference type="CDD" id="cd05372">
    <property type="entry name" value="ENR_SDR"/>
    <property type="match status" value="1"/>
</dbReference>
<evidence type="ECO:0000256" key="7">
    <source>
        <dbReference type="ARBA" id="ARBA00023160"/>
    </source>
</evidence>
<comment type="similarity">
    <text evidence="2 8">Belongs to the short-chain dehydrogenases/reductases (SDR) family. FabI subfamily.</text>
</comment>
<dbReference type="Pfam" id="PF13561">
    <property type="entry name" value="adh_short_C2"/>
    <property type="match status" value="1"/>
</dbReference>
<organism evidence="12 13">
    <name type="scientific">Entotheonella factor</name>
    <dbReference type="NCBI Taxonomy" id="1429438"/>
    <lineage>
        <taxon>Bacteria</taxon>
        <taxon>Pseudomonadati</taxon>
        <taxon>Nitrospinota/Tectimicrobiota group</taxon>
        <taxon>Candidatus Tectimicrobiota</taxon>
        <taxon>Candidatus Entotheonellia</taxon>
        <taxon>Candidatus Entotheonellales</taxon>
        <taxon>Candidatus Entotheonellaceae</taxon>
        <taxon>Candidatus Entotheonella</taxon>
    </lineage>
</organism>
<evidence type="ECO:0000256" key="3">
    <source>
        <dbReference type="ARBA" id="ARBA00022516"/>
    </source>
</evidence>
<dbReference type="Proteomes" id="UP000019141">
    <property type="component" value="Unassembled WGS sequence"/>
</dbReference>
<dbReference type="PANTHER" id="PTHR43159:SF2">
    <property type="entry name" value="ENOYL-[ACYL-CARRIER-PROTEIN] REDUCTASE [NADH], CHLOROPLASTIC"/>
    <property type="match status" value="1"/>
</dbReference>
<feature type="binding site" evidence="11">
    <location>
        <position position="42"/>
    </location>
    <ligand>
        <name>NAD(+)</name>
        <dbReference type="ChEBI" id="CHEBI:57540"/>
    </ligand>
</feature>
<evidence type="ECO:0000313" key="13">
    <source>
        <dbReference type="Proteomes" id="UP000019141"/>
    </source>
</evidence>
<feature type="binding site" evidence="11">
    <location>
        <begin position="193"/>
        <end position="197"/>
    </location>
    <ligand>
        <name>NAD(+)</name>
        <dbReference type="ChEBI" id="CHEBI:57540"/>
    </ligand>
</feature>
<proteinExistence type="inferred from homology"/>
<dbReference type="InterPro" id="IPR002347">
    <property type="entry name" value="SDR_fam"/>
</dbReference>
<evidence type="ECO:0000256" key="6">
    <source>
        <dbReference type="ARBA" id="ARBA00023098"/>
    </source>
</evidence>
<feature type="binding site" evidence="11">
    <location>
        <begin position="21"/>
        <end position="22"/>
    </location>
    <ligand>
        <name>NAD(+)</name>
        <dbReference type="ChEBI" id="CHEBI:57540"/>
    </ligand>
</feature>
<feature type="active site" description="Proton acceptor" evidence="9">
    <location>
        <position position="157"/>
    </location>
</feature>
<dbReference type="EMBL" id="AZHW01000672">
    <property type="protein sequence ID" value="ETW97398.1"/>
    <property type="molecule type" value="Genomic_DNA"/>
</dbReference>
<evidence type="ECO:0000256" key="8">
    <source>
        <dbReference type="PIRNR" id="PIRNR000094"/>
    </source>
</evidence>
<dbReference type="EC" id="1.3.1.9" evidence="8"/>
<feature type="binding site" evidence="11">
    <location>
        <position position="94"/>
    </location>
    <ligand>
        <name>NAD(+)</name>
        <dbReference type="ChEBI" id="CHEBI:57540"/>
    </ligand>
</feature>
<dbReference type="PANTHER" id="PTHR43159">
    <property type="entry name" value="ENOYL-[ACYL-CARRIER-PROTEIN] REDUCTASE"/>
    <property type="match status" value="1"/>
</dbReference>
<keyword evidence="8 11" id="KW-0520">NAD</keyword>
<accession>W4LH31</accession>
<dbReference type="PATRIC" id="fig|1429438.4.peg.4401"/>
<reference evidence="12 13" key="1">
    <citation type="journal article" date="2014" name="Nature">
        <title>An environmental bacterial taxon with a large and distinct metabolic repertoire.</title>
        <authorList>
            <person name="Wilson M.C."/>
            <person name="Mori T."/>
            <person name="Ruckert C."/>
            <person name="Uria A.R."/>
            <person name="Helf M.J."/>
            <person name="Takada K."/>
            <person name="Gernert C."/>
            <person name="Steffens U.A."/>
            <person name="Heycke N."/>
            <person name="Schmitt S."/>
            <person name="Rinke C."/>
            <person name="Helfrich E.J."/>
            <person name="Brachmann A.O."/>
            <person name="Gurgui C."/>
            <person name="Wakimoto T."/>
            <person name="Kracht M."/>
            <person name="Crusemann M."/>
            <person name="Hentschel U."/>
            <person name="Abe I."/>
            <person name="Matsunaga S."/>
            <person name="Kalinowski J."/>
            <person name="Takeyama H."/>
            <person name="Piel J."/>
        </authorList>
    </citation>
    <scope>NUCLEOTIDE SEQUENCE [LARGE SCALE GENOMIC DNA]</scope>
    <source>
        <strain evidence="13">TSY1</strain>
    </source>
</reference>
<keyword evidence="4" id="KW-0276">Fatty acid metabolism</keyword>
<evidence type="ECO:0000256" key="5">
    <source>
        <dbReference type="ARBA" id="ARBA00023002"/>
    </source>
</evidence>
<evidence type="ECO:0000256" key="4">
    <source>
        <dbReference type="ARBA" id="ARBA00022832"/>
    </source>
</evidence>
<dbReference type="AlphaFoldDB" id="W4LH31"/>
<sequence>MEELNLTGKTAVVLGIANRWSIAYAIADTLQAHGVRLAVTYQNERVKDDVYKLTSDWPGVLHLPCEVTEDSDIDAIRDQVQAEFGQVDILVHSVAFAPREDLQDPFRNISRSGFHTALDISAYSLIAVAQRFAPLMPEGGSIITLTYMASERVVPNYNVMAVAKAALENSVRYLANDLGQHGIRVNALSAGPVRTASARGVPGFVSMMKEYADKTPLRRNITVEEVGKSALYLCSDLSSGVTGTVHFVDAGYHILGM</sequence>
<protein>
    <recommendedName>
        <fullName evidence="8">Enoyl-[acyl-carrier-protein] reductase [NADH]</fullName>
        <ecNumber evidence="8">1.3.1.9</ecNumber>
    </recommendedName>
</protein>
<evidence type="ECO:0000256" key="2">
    <source>
        <dbReference type="ARBA" id="ARBA00009233"/>
    </source>
</evidence>
<dbReference type="SUPFAM" id="SSF51735">
    <property type="entry name" value="NAD(P)-binding Rossmann-fold domains"/>
    <property type="match status" value="1"/>
</dbReference>
<keyword evidence="6" id="KW-0443">Lipid metabolism</keyword>
<keyword evidence="13" id="KW-1185">Reference proteome</keyword>
<evidence type="ECO:0000313" key="12">
    <source>
        <dbReference type="EMBL" id="ETW97398.1"/>
    </source>
</evidence>
<comment type="pathway">
    <text evidence="1">Lipid metabolism; fatty acid biosynthesis.</text>
</comment>
<dbReference type="FunFam" id="1.10.8.400:FF:000001">
    <property type="entry name" value="Enoyl-[acyl-carrier-protein] reductase [NADH]"/>
    <property type="match status" value="1"/>
</dbReference>
<keyword evidence="7 8" id="KW-0275">Fatty acid biosynthesis</keyword>
<dbReference type="PRINTS" id="PR00081">
    <property type="entry name" value="GDHRDH"/>
</dbReference>
<dbReference type="GO" id="GO:0006633">
    <property type="term" value="P:fatty acid biosynthetic process"/>
    <property type="evidence" value="ECO:0007669"/>
    <property type="project" value="UniProtKB-KW"/>
</dbReference>
<dbReference type="PIRSF" id="PIRSF000094">
    <property type="entry name" value="Enoyl-ACP_rdct"/>
    <property type="match status" value="1"/>
</dbReference>
<feature type="binding site" evidence="11">
    <location>
        <position position="164"/>
    </location>
    <ligand>
        <name>NAD(+)</name>
        <dbReference type="ChEBI" id="CHEBI:57540"/>
    </ligand>
</feature>
<evidence type="ECO:0000256" key="10">
    <source>
        <dbReference type="PIRSR" id="PIRSR000094-2"/>
    </source>
</evidence>
<feature type="binding site" evidence="10">
    <location>
        <position position="97"/>
    </location>
    <ligand>
        <name>substrate</name>
    </ligand>
</feature>